<feature type="region of interest" description="Disordered" evidence="1">
    <location>
        <begin position="16"/>
        <end position="52"/>
    </location>
</feature>
<dbReference type="AlphaFoldDB" id="A0A8J5LCP2"/>
<dbReference type="InterPro" id="IPR054722">
    <property type="entry name" value="PolX-like_BBD"/>
</dbReference>
<protein>
    <recommendedName>
        <fullName evidence="2">Retrovirus-related Pol polyprotein from transposon TNT 1-94-like beta-barrel domain-containing protein</fullName>
    </recommendedName>
</protein>
<comment type="caution">
    <text evidence="3">The sequence shown here is derived from an EMBL/GenBank/DDBJ whole genome shotgun (WGS) entry which is preliminary data.</text>
</comment>
<organism evidence="3 4">
    <name type="scientific">Zingiber officinale</name>
    <name type="common">Ginger</name>
    <name type="synonym">Amomum zingiber</name>
    <dbReference type="NCBI Taxonomy" id="94328"/>
    <lineage>
        <taxon>Eukaryota</taxon>
        <taxon>Viridiplantae</taxon>
        <taxon>Streptophyta</taxon>
        <taxon>Embryophyta</taxon>
        <taxon>Tracheophyta</taxon>
        <taxon>Spermatophyta</taxon>
        <taxon>Magnoliopsida</taxon>
        <taxon>Liliopsida</taxon>
        <taxon>Zingiberales</taxon>
        <taxon>Zingiberaceae</taxon>
        <taxon>Zingiber</taxon>
    </lineage>
</organism>
<dbReference type="EMBL" id="JACMSC010000009">
    <property type="protein sequence ID" value="KAG6508342.1"/>
    <property type="molecule type" value="Genomic_DNA"/>
</dbReference>
<name>A0A8J5LCP2_ZINOF</name>
<feature type="domain" description="Retrovirus-related Pol polyprotein from transposon TNT 1-94-like beta-barrel" evidence="2">
    <location>
        <begin position="248"/>
        <end position="296"/>
    </location>
</feature>
<keyword evidence="4" id="KW-1185">Reference proteome</keyword>
<gene>
    <name evidence="3" type="ORF">ZIOFF_033716</name>
</gene>
<evidence type="ECO:0000313" key="3">
    <source>
        <dbReference type="EMBL" id="KAG6508342.1"/>
    </source>
</evidence>
<reference evidence="3 4" key="1">
    <citation type="submission" date="2020-08" db="EMBL/GenBank/DDBJ databases">
        <title>Plant Genome Project.</title>
        <authorList>
            <person name="Zhang R.-G."/>
        </authorList>
    </citation>
    <scope>NUCLEOTIDE SEQUENCE [LARGE SCALE GENOMIC DNA]</scope>
    <source>
        <tissue evidence="3">Rhizome</tissue>
    </source>
</reference>
<evidence type="ECO:0000256" key="1">
    <source>
        <dbReference type="SAM" id="MobiDB-lite"/>
    </source>
</evidence>
<accession>A0A8J5LCP2</accession>
<evidence type="ECO:0000259" key="2">
    <source>
        <dbReference type="Pfam" id="PF22936"/>
    </source>
</evidence>
<dbReference type="Proteomes" id="UP000734854">
    <property type="component" value="Unassembled WGS sequence"/>
</dbReference>
<proteinExistence type="predicted"/>
<dbReference type="Pfam" id="PF22936">
    <property type="entry name" value="Pol_BBD"/>
    <property type="match status" value="1"/>
</dbReference>
<evidence type="ECO:0000313" key="4">
    <source>
        <dbReference type="Proteomes" id="UP000734854"/>
    </source>
</evidence>
<sequence length="296" mass="31366">MHVGLPPAASSMISVQGSARGGFRRPQQGHAAAGSLTRVQSSSHGQWRPHAGGDDLARAVAASRVGRGLPPSTASGRGRPLPTLAGVGFAAGGFQWPLPPPASLGWGCLGCWQPPLAKAVPLVLWHLGLAYLNAYYIFLHTTTYDNPKKYTRESISPRRAKEVKIESSMMSALNAGGVPDSENAKDFLDSIEEQFQSSSKALATTLIIKMGFSFARKLNKGEHNVLVGNGNKVPVEAVGTLSLVLESERNILVGNGNKVPVEAIGTLSLALESGFKLNLFDTVYVLSITRNLISVS</sequence>